<keyword evidence="2" id="KW-0808">Transferase</keyword>
<dbReference type="InterPro" id="IPR000182">
    <property type="entry name" value="GNAT_dom"/>
</dbReference>
<keyword evidence="3" id="KW-1185">Reference proteome</keyword>
<name>A0A7W7Q6N4_9PSEU</name>
<dbReference type="Gene3D" id="3.40.630.30">
    <property type="match status" value="1"/>
</dbReference>
<gene>
    <name evidence="2" type="ORF">FHR82_004303</name>
</gene>
<dbReference type="InterPro" id="IPR051531">
    <property type="entry name" value="N-acetyltransferase"/>
</dbReference>
<dbReference type="GO" id="GO:0016747">
    <property type="term" value="F:acyltransferase activity, transferring groups other than amino-acyl groups"/>
    <property type="evidence" value="ECO:0007669"/>
    <property type="project" value="InterPro"/>
</dbReference>
<evidence type="ECO:0000313" key="2">
    <source>
        <dbReference type="EMBL" id="MBB4908061.1"/>
    </source>
</evidence>
<evidence type="ECO:0000313" key="3">
    <source>
        <dbReference type="Proteomes" id="UP000520767"/>
    </source>
</evidence>
<dbReference type="AlphaFoldDB" id="A0A7W7Q6N4"/>
<dbReference type="SUPFAM" id="SSF55729">
    <property type="entry name" value="Acyl-CoA N-acyltransferases (Nat)"/>
    <property type="match status" value="1"/>
</dbReference>
<dbReference type="PANTHER" id="PTHR43792:SF1">
    <property type="entry name" value="N-ACETYLTRANSFERASE DOMAIN-CONTAINING PROTEIN"/>
    <property type="match status" value="1"/>
</dbReference>
<dbReference type="Proteomes" id="UP000520767">
    <property type="component" value="Unassembled WGS sequence"/>
</dbReference>
<accession>A0A7W7Q6N4</accession>
<dbReference type="RefSeq" id="WP_184812175.1">
    <property type="nucleotide sequence ID" value="NZ_JACHJQ010000004.1"/>
</dbReference>
<proteinExistence type="predicted"/>
<comment type="caution">
    <text evidence="2">The sequence shown here is derived from an EMBL/GenBank/DDBJ whole genome shotgun (WGS) entry which is preliminary data.</text>
</comment>
<sequence>MTHVPEDDRPERFTTARLVLRRLTPDDVDAMITIHADPDMVRFRPEGVSSPDESRQMFTSWLDHWAEFGFGYWAIELARTGELIGFGGLQLSYSDDGPYLNVFYRLFSRHWGRGFAPEMVAAALGWGRRTFPDLPMMIITPTLNVPAQRVAIKLGFTEVRRAWFQGTLCCFFRHPDE</sequence>
<reference evidence="2 3" key="1">
    <citation type="submission" date="2020-08" db="EMBL/GenBank/DDBJ databases">
        <title>Genomic Encyclopedia of Type Strains, Phase III (KMG-III): the genomes of soil and plant-associated and newly described type strains.</title>
        <authorList>
            <person name="Whitman W."/>
        </authorList>
    </citation>
    <scope>NUCLEOTIDE SEQUENCE [LARGE SCALE GENOMIC DNA]</scope>
    <source>
        <strain evidence="2 3">CECT 8960</strain>
    </source>
</reference>
<dbReference type="EMBL" id="JACHJQ010000004">
    <property type="protein sequence ID" value="MBB4908061.1"/>
    <property type="molecule type" value="Genomic_DNA"/>
</dbReference>
<protein>
    <submittedName>
        <fullName evidence="2">RimJ/RimL family protein N-acetyltransferase</fullName>
    </submittedName>
</protein>
<evidence type="ECO:0000259" key="1">
    <source>
        <dbReference type="PROSITE" id="PS51186"/>
    </source>
</evidence>
<feature type="domain" description="N-acetyltransferase" evidence="1">
    <location>
        <begin position="18"/>
        <end position="177"/>
    </location>
</feature>
<organism evidence="2 3">
    <name type="scientific">Actinophytocola algeriensis</name>
    <dbReference type="NCBI Taxonomy" id="1768010"/>
    <lineage>
        <taxon>Bacteria</taxon>
        <taxon>Bacillati</taxon>
        <taxon>Actinomycetota</taxon>
        <taxon>Actinomycetes</taxon>
        <taxon>Pseudonocardiales</taxon>
        <taxon>Pseudonocardiaceae</taxon>
    </lineage>
</organism>
<dbReference type="InterPro" id="IPR016181">
    <property type="entry name" value="Acyl_CoA_acyltransferase"/>
</dbReference>
<dbReference type="Pfam" id="PF13302">
    <property type="entry name" value="Acetyltransf_3"/>
    <property type="match status" value="1"/>
</dbReference>
<dbReference type="PANTHER" id="PTHR43792">
    <property type="entry name" value="GNAT FAMILY, PUTATIVE (AFU_ORTHOLOGUE AFUA_3G00765)-RELATED-RELATED"/>
    <property type="match status" value="1"/>
</dbReference>
<dbReference type="PROSITE" id="PS51186">
    <property type="entry name" value="GNAT"/>
    <property type="match status" value="1"/>
</dbReference>